<dbReference type="OrthoDB" id="9794954at2"/>
<organism evidence="5 6">
    <name type="scientific">Salibacter halophilus</name>
    <dbReference type="NCBI Taxonomy" id="1803916"/>
    <lineage>
        <taxon>Bacteria</taxon>
        <taxon>Pseudomonadati</taxon>
        <taxon>Bacteroidota</taxon>
        <taxon>Flavobacteriia</taxon>
        <taxon>Flavobacteriales</taxon>
        <taxon>Salibacteraceae</taxon>
        <taxon>Salibacter</taxon>
    </lineage>
</organism>
<accession>A0A6N6M269</accession>
<dbReference type="InterPro" id="IPR050722">
    <property type="entry name" value="Pyruvate:ferred/Flavod_OxRd"/>
</dbReference>
<dbReference type="EMBL" id="WACR01000010">
    <property type="protein sequence ID" value="KAB1062868.1"/>
    <property type="molecule type" value="Genomic_DNA"/>
</dbReference>
<dbReference type="SUPFAM" id="SSF52922">
    <property type="entry name" value="TK C-terminal domain-like"/>
    <property type="match status" value="1"/>
</dbReference>
<dbReference type="InterPro" id="IPR033412">
    <property type="entry name" value="PFOR_II"/>
</dbReference>
<dbReference type="CDD" id="cd07034">
    <property type="entry name" value="TPP_PYR_PFOR_IOR-alpha_like"/>
    <property type="match status" value="1"/>
</dbReference>
<comment type="caution">
    <text evidence="5">The sequence shown here is derived from an EMBL/GenBank/DDBJ whole genome shotgun (WGS) entry which is preliminary data.</text>
</comment>
<keyword evidence="1" id="KW-0560">Oxidoreductase</keyword>
<dbReference type="PANTHER" id="PTHR32154:SF20">
    <property type="entry name" value="2-OXOGLUTARATE OXIDOREDUCTASE SUBUNIT KORA"/>
    <property type="match status" value="1"/>
</dbReference>
<dbReference type="Pfam" id="PF01558">
    <property type="entry name" value="POR"/>
    <property type="match status" value="1"/>
</dbReference>
<dbReference type="Gene3D" id="3.40.50.920">
    <property type="match status" value="1"/>
</dbReference>
<dbReference type="Proteomes" id="UP000435357">
    <property type="component" value="Unassembled WGS sequence"/>
</dbReference>
<sequence length="611" mass="66706">MAEVKEKREQITVLFAGDSGDGMQLTGNQFTSTHALFGNDISTFPNFPAEIRAPQGTVNGVSGFQVKFGSSRIFTPGDAADVLVAMNAAALKANMHKLKKGGILIANTAGFDSKNLKLANCEDENPLESERLEDVMVYDVDITELTMAALEDSPLTKKEKLRTKNMFVLGFLFWMFNRSLESTENYIKEKFSKLPDVIDANVSVLKAGYNFGETSEAFTSRYQVEPASLEPGTYRSVMGNQGVAIGLIAAAKKAGLEMFYGSYPITPASDILHELAKHKNFSVRTFQAEDEIAAVTSAIGASFGGALGVTASSGPGIALKTEAIGLAIMLELPLVVVNVQRGGPSTGLPTKTEQADLLQAVYGRNGEAPIPVVAARSPEEAFEATYEAVRISVEHMTPVMLLSDGYIANGASPWKFPEASSLKPIKPLYAEKTEEEYMPYARDEKLVRKWAIPGTEGLEHRIGGLEKEELTGNVSYDPDNHEKMVKLRAEKIDKIADYIPEQEIDNGSDSGKVLILSWGSTYGAVKTAVEDLLKDDYDVGHAHLRYLNPMPRNLGEVLTKFDKVLVPEMNDGQLIHIIQSKYNKRCIPLNKIKGIPFTSAEIVESVKENYA</sequence>
<dbReference type="RefSeq" id="WP_151169522.1">
    <property type="nucleotide sequence ID" value="NZ_WACR01000010.1"/>
</dbReference>
<evidence type="ECO:0000259" key="4">
    <source>
        <dbReference type="Pfam" id="PF17147"/>
    </source>
</evidence>
<dbReference type="InterPro" id="IPR029061">
    <property type="entry name" value="THDP-binding"/>
</dbReference>
<evidence type="ECO:0000313" key="5">
    <source>
        <dbReference type="EMBL" id="KAB1062868.1"/>
    </source>
</evidence>
<dbReference type="InterPro" id="IPR009014">
    <property type="entry name" value="Transketo_C/PFOR_II"/>
</dbReference>
<gene>
    <name evidence="5" type="ORF">F3059_11825</name>
</gene>
<dbReference type="Pfam" id="PF17147">
    <property type="entry name" value="PFOR_II"/>
    <property type="match status" value="1"/>
</dbReference>
<dbReference type="InterPro" id="IPR002869">
    <property type="entry name" value="Pyrv_flavodox_OxRed_cen"/>
</dbReference>
<dbReference type="Gene3D" id="3.40.920.10">
    <property type="entry name" value="Pyruvate-ferredoxin oxidoreductase, PFOR, domain III"/>
    <property type="match status" value="1"/>
</dbReference>
<dbReference type="SUPFAM" id="SSF53323">
    <property type="entry name" value="Pyruvate-ferredoxin oxidoreductase, PFOR, domain III"/>
    <property type="match status" value="1"/>
</dbReference>
<dbReference type="GO" id="GO:0016903">
    <property type="term" value="F:oxidoreductase activity, acting on the aldehyde or oxo group of donors"/>
    <property type="evidence" value="ECO:0007669"/>
    <property type="project" value="InterPro"/>
</dbReference>
<dbReference type="FunFam" id="3.40.50.970:FF:000022">
    <property type="entry name" value="2-oxoglutarate ferredoxin oxidoreductase alpha subunit"/>
    <property type="match status" value="1"/>
</dbReference>
<evidence type="ECO:0000256" key="1">
    <source>
        <dbReference type="ARBA" id="ARBA00023002"/>
    </source>
</evidence>
<proteinExistence type="predicted"/>
<evidence type="ECO:0000259" key="3">
    <source>
        <dbReference type="Pfam" id="PF01855"/>
    </source>
</evidence>
<dbReference type="SUPFAM" id="SSF52518">
    <property type="entry name" value="Thiamin diphosphate-binding fold (THDP-binding)"/>
    <property type="match status" value="1"/>
</dbReference>
<dbReference type="Pfam" id="PF01855">
    <property type="entry name" value="POR_N"/>
    <property type="match status" value="1"/>
</dbReference>
<dbReference type="GO" id="GO:0006979">
    <property type="term" value="P:response to oxidative stress"/>
    <property type="evidence" value="ECO:0007669"/>
    <property type="project" value="TreeGrafter"/>
</dbReference>
<protein>
    <submittedName>
        <fullName evidence="5">2-oxoacid:acceptor oxidoreductase subunit alpha</fullName>
    </submittedName>
</protein>
<reference evidence="5 6" key="1">
    <citation type="submission" date="2019-09" db="EMBL/GenBank/DDBJ databases">
        <title>Genomes of Cryomorphaceae.</title>
        <authorList>
            <person name="Bowman J.P."/>
        </authorList>
    </citation>
    <scope>NUCLEOTIDE SEQUENCE [LARGE SCALE GENOMIC DNA]</scope>
    <source>
        <strain evidence="5 6">KCTC 52047</strain>
    </source>
</reference>
<dbReference type="InterPro" id="IPR019752">
    <property type="entry name" value="Pyrv/ketoisovalerate_OxRed_cat"/>
</dbReference>
<name>A0A6N6M269_9FLAO</name>
<feature type="domain" description="Pyruvate/ketoisovalerate oxidoreductase catalytic" evidence="2">
    <location>
        <begin position="20"/>
        <end position="210"/>
    </location>
</feature>
<dbReference type="AlphaFoldDB" id="A0A6N6M269"/>
<dbReference type="Gene3D" id="3.40.50.970">
    <property type="match status" value="1"/>
</dbReference>
<feature type="domain" description="Pyruvate:ferredoxin oxidoreductase core" evidence="4">
    <location>
        <begin position="513"/>
        <end position="594"/>
    </location>
</feature>
<dbReference type="InterPro" id="IPR002880">
    <property type="entry name" value="Pyrv_Fd/Flavodoxin_OxRdtase_N"/>
</dbReference>
<feature type="domain" description="Pyruvate flavodoxin/ferredoxin oxidoreductase pyrimidine binding" evidence="3">
    <location>
        <begin position="250"/>
        <end position="469"/>
    </location>
</feature>
<keyword evidence="6" id="KW-1185">Reference proteome</keyword>
<evidence type="ECO:0000259" key="2">
    <source>
        <dbReference type="Pfam" id="PF01558"/>
    </source>
</evidence>
<dbReference type="InterPro" id="IPR022367">
    <property type="entry name" value="2-oxoacid/accept_OxRdtase_asu"/>
</dbReference>
<evidence type="ECO:0000313" key="6">
    <source>
        <dbReference type="Proteomes" id="UP000435357"/>
    </source>
</evidence>
<dbReference type="NCBIfam" id="TIGR03710">
    <property type="entry name" value="OAFO_sf"/>
    <property type="match status" value="1"/>
</dbReference>
<dbReference type="PANTHER" id="PTHR32154">
    <property type="entry name" value="PYRUVATE-FLAVODOXIN OXIDOREDUCTASE-RELATED"/>
    <property type="match status" value="1"/>
</dbReference>